<dbReference type="Proteomes" id="UP000063964">
    <property type="component" value="Chromosome"/>
</dbReference>
<feature type="compositionally biased region" description="Basic and acidic residues" evidence="1">
    <location>
        <begin position="29"/>
        <end position="41"/>
    </location>
</feature>
<gene>
    <name evidence="2" type="ORF">AXF15_10295</name>
</gene>
<evidence type="ECO:0000256" key="1">
    <source>
        <dbReference type="SAM" id="MobiDB-lite"/>
    </source>
</evidence>
<accession>A0A0X8JS04</accession>
<proteinExistence type="predicted"/>
<evidence type="ECO:0000313" key="2">
    <source>
        <dbReference type="EMBL" id="AMD93448.1"/>
    </source>
</evidence>
<dbReference type="AlphaFoldDB" id="A0A0X8JS04"/>
<evidence type="ECO:0000313" key="3">
    <source>
        <dbReference type="Proteomes" id="UP000063964"/>
    </source>
</evidence>
<feature type="region of interest" description="Disordered" evidence="1">
    <location>
        <begin position="1"/>
        <end position="60"/>
    </location>
</feature>
<reference evidence="3" key="1">
    <citation type="submission" date="2016-02" db="EMBL/GenBank/DDBJ databases">
        <authorList>
            <person name="Holder M.E."/>
            <person name="Ajami N.J."/>
            <person name="Petrosino J.F."/>
        </authorList>
    </citation>
    <scope>NUCLEOTIDE SEQUENCE [LARGE SCALE GENOMIC DNA]</scope>
    <source>
        <strain evidence="3">DSM 12838</strain>
    </source>
</reference>
<name>A0A0X8JS04_9BACT</name>
<dbReference type="KEGG" id="doa:AXF15_10295"/>
<dbReference type="EMBL" id="CP014230">
    <property type="protein sequence ID" value="AMD93448.1"/>
    <property type="molecule type" value="Genomic_DNA"/>
</dbReference>
<sequence>MDVFSIFRPGRQHGSKPESACPMKRRSHDLKVTRHETKKPQNESGRGKKFHTSAFFGHAL</sequence>
<protein>
    <submittedName>
        <fullName evidence="2">Uncharacterized protein</fullName>
    </submittedName>
</protein>
<keyword evidence="3" id="KW-1185">Reference proteome</keyword>
<organism evidence="2 3">
    <name type="scientific">Desulfomicrobium orale DSM 12838</name>
    <dbReference type="NCBI Taxonomy" id="888061"/>
    <lineage>
        <taxon>Bacteria</taxon>
        <taxon>Pseudomonadati</taxon>
        <taxon>Thermodesulfobacteriota</taxon>
        <taxon>Desulfovibrionia</taxon>
        <taxon>Desulfovibrionales</taxon>
        <taxon>Desulfomicrobiaceae</taxon>
        <taxon>Desulfomicrobium</taxon>
    </lineage>
</organism>